<dbReference type="AlphaFoldDB" id="A0A091BG78"/>
<dbReference type="GO" id="GO:1990281">
    <property type="term" value="C:efflux pump complex"/>
    <property type="evidence" value="ECO:0007669"/>
    <property type="project" value="TreeGrafter"/>
</dbReference>
<dbReference type="InterPro" id="IPR010916">
    <property type="entry name" value="TonB_box_CS"/>
</dbReference>
<dbReference type="eggNOG" id="COG0845">
    <property type="taxonomic scope" value="Bacteria"/>
</dbReference>
<feature type="compositionally biased region" description="Low complexity" evidence="3">
    <location>
        <begin position="339"/>
        <end position="356"/>
    </location>
</feature>
<dbReference type="GO" id="GO:0015562">
    <property type="term" value="F:efflux transmembrane transporter activity"/>
    <property type="evidence" value="ECO:0007669"/>
    <property type="project" value="TreeGrafter"/>
</dbReference>
<proteinExistence type="inferred from homology"/>
<feature type="chain" id="PRO_5001869772" evidence="4">
    <location>
        <begin position="26"/>
        <end position="356"/>
    </location>
</feature>
<protein>
    <submittedName>
        <fullName evidence="7">Uncharacterized protein</fullName>
    </submittedName>
</protein>
<dbReference type="EMBL" id="AVCH01000042">
    <property type="protein sequence ID" value="KFN51723.1"/>
    <property type="molecule type" value="Genomic_DNA"/>
</dbReference>
<dbReference type="Gene3D" id="2.40.50.100">
    <property type="match status" value="1"/>
</dbReference>
<organism evidence="7 8">
    <name type="scientific">Arenimonas malthae CC-JY-1</name>
    <dbReference type="NCBI Taxonomy" id="1384054"/>
    <lineage>
        <taxon>Bacteria</taxon>
        <taxon>Pseudomonadati</taxon>
        <taxon>Pseudomonadota</taxon>
        <taxon>Gammaproteobacteria</taxon>
        <taxon>Lysobacterales</taxon>
        <taxon>Lysobacteraceae</taxon>
        <taxon>Arenimonas</taxon>
    </lineage>
</organism>
<dbReference type="RefSeq" id="WP_043800599.1">
    <property type="nucleotide sequence ID" value="NZ_AVCH01000042.1"/>
</dbReference>
<gene>
    <name evidence="7" type="ORF">N790_03995</name>
</gene>
<dbReference type="InterPro" id="IPR006143">
    <property type="entry name" value="RND_pump_MFP"/>
</dbReference>
<dbReference type="Pfam" id="PF25989">
    <property type="entry name" value="YknX_C"/>
    <property type="match status" value="1"/>
</dbReference>
<keyword evidence="4" id="KW-0732">Signal</keyword>
<dbReference type="STRING" id="1384054.N790_03995"/>
<feature type="region of interest" description="Disordered" evidence="3">
    <location>
        <begin position="335"/>
        <end position="356"/>
    </location>
</feature>
<dbReference type="PANTHER" id="PTHR30469:SF16">
    <property type="entry name" value="HAE1 FAMILY EFFLUX PUMP MFP COMPONENT"/>
    <property type="match status" value="1"/>
</dbReference>
<dbReference type="OrthoDB" id="9783047at2"/>
<dbReference type="Proteomes" id="UP000029392">
    <property type="component" value="Unassembled WGS sequence"/>
</dbReference>
<evidence type="ECO:0000259" key="6">
    <source>
        <dbReference type="Pfam" id="PF25989"/>
    </source>
</evidence>
<dbReference type="Gene3D" id="2.40.420.20">
    <property type="match status" value="1"/>
</dbReference>
<dbReference type="PANTHER" id="PTHR30469">
    <property type="entry name" value="MULTIDRUG RESISTANCE PROTEIN MDTA"/>
    <property type="match status" value="1"/>
</dbReference>
<feature type="signal peptide" evidence="4">
    <location>
        <begin position="1"/>
        <end position="25"/>
    </location>
</feature>
<dbReference type="PROSITE" id="PS51257">
    <property type="entry name" value="PROKAR_LIPOPROTEIN"/>
    <property type="match status" value="1"/>
</dbReference>
<accession>A0A091BG78</accession>
<keyword evidence="2" id="KW-0175">Coiled coil</keyword>
<dbReference type="FunFam" id="2.40.30.170:FF:000010">
    <property type="entry name" value="Efflux RND transporter periplasmic adaptor subunit"/>
    <property type="match status" value="1"/>
</dbReference>
<dbReference type="Gene3D" id="2.40.30.170">
    <property type="match status" value="1"/>
</dbReference>
<dbReference type="SUPFAM" id="SSF111369">
    <property type="entry name" value="HlyD-like secretion proteins"/>
    <property type="match status" value="1"/>
</dbReference>
<feature type="domain" description="YknX-like C-terminal permuted SH3-like" evidence="6">
    <location>
        <begin position="271"/>
        <end position="339"/>
    </location>
</feature>
<comment type="similarity">
    <text evidence="1">Belongs to the membrane fusion protein (MFP) (TC 8.A.1) family.</text>
</comment>
<evidence type="ECO:0000256" key="3">
    <source>
        <dbReference type="SAM" id="MobiDB-lite"/>
    </source>
</evidence>
<feature type="domain" description="CusB-like beta-barrel" evidence="5">
    <location>
        <begin position="193"/>
        <end position="264"/>
    </location>
</feature>
<dbReference type="InterPro" id="IPR058637">
    <property type="entry name" value="YknX-like_C"/>
</dbReference>
<evidence type="ECO:0000256" key="1">
    <source>
        <dbReference type="ARBA" id="ARBA00009477"/>
    </source>
</evidence>
<evidence type="ECO:0000256" key="4">
    <source>
        <dbReference type="SAM" id="SignalP"/>
    </source>
</evidence>
<evidence type="ECO:0000259" key="5">
    <source>
        <dbReference type="Pfam" id="PF25954"/>
    </source>
</evidence>
<dbReference type="InterPro" id="IPR058792">
    <property type="entry name" value="Beta-barrel_RND_2"/>
</dbReference>
<dbReference type="Pfam" id="PF25954">
    <property type="entry name" value="Beta-barrel_RND_2"/>
    <property type="match status" value="1"/>
</dbReference>
<evidence type="ECO:0000313" key="8">
    <source>
        <dbReference type="Proteomes" id="UP000029392"/>
    </source>
</evidence>
<reference evidence="7 8" key="1">
    <citation type="submission" date="2013-09" db="EMBL/GenBank/DDBJ databases">
        <title>Genome sequencing of Arenimonas malthae.</title>
        <authorList>
            <person name="Chen F."/>
            <person name="Wang G."/>
        </authorList>
    </citation>
    <scope>NUCLEOTIDE SEQUENCE [LARGE SCALE GENOMIC DNA]</scope>
    <source>
        <strain evidence="7 8">CC-JY-1</strain>
    </source>
</reference>
<comment type="caution">
    <text evidence="7">The sequence shown here is derived from an EMBL/GenBank/DDBJ whole genome shotgun (WGS) entry which is preliminary data.</text>
</comment>
<dbReference type="PATRIC" id="fig|1384054.3.peg.579"/>
<keyword evidence="8" id="KW-1185">Reference proteome</keyword>
<name>A0A091BG78_9GAMM</name>
<dbReference type="Gene3D" id="1.10.287.470">
    <property type="entry name" value="Helix hairpin bin"/>
    <property type="match status" value="1"/>
</dbReference>
<dbReference type="NCBIfam" id="TIGR01730">
    <property type="entry name" value="RND_mfp"/>
    <property type="match status" value="1"/>
</dbReference>
<evidence type="ECO:0000313" key="7">
    <source>
        <dbReference type="EMBL" id="KFN51723.1"/>
    </source>
</evidence>
<feature type="coiled-coil region" evidence="2">
    <location>
        <begin position="97"/>
        <end position="151"/>
    </location>
</feature>
<sequence length="356" mass="37578">MTSGRRILLPLLLALLLSACGDEPAAGSAPPPATVTTAVVASRPWSDTLEALGTARANESVLVTAKVTETVVRVNFEDGDLVEAGAVLVDLSGRAELAGLEEAAAAYREAQAQYQRQQQLATRKLIPAGQLDAQRATMESTRARLDATRARLSDRVITAPFAGVLGFRQVSPGTLVTPGTTIASLDDVSVIKLDFSVPEAFLSVLAPGQAITAHSAAYPGEEFTGEVATLDSRVDPVTRAVTVRAMLPNPERKLRPGMLLTVRVFQPERQALVVPEISVIQVARQAHVFRVKDDGTVEQVDVRLGQRRRGEVEVLEGLSAGDRVVVDGTVKLRPGQKVAEAPPAAKAPEPAAGNAG</sequence>
<evidence type="ECO:0000256" key="2">
    <source>
        <dbReference type="SAM" id="Coils"/>
    </source>
</evidence>
<dbReference type="PROSITE" id="PS00430">
    <property type="entry name" value="TONB_DEPENDENT_REC_1"/>
    <property type="match status" value="1"/>
</dbReference>